<comment type="caution">
    <text evidence="1">The sequence shown here is derived from an EMBL/GenBank/DDBJ whole genome shotgun (WGS) entry which is preliminary data.</text>
</comment>
<evidence type="ECO:0000313" key="1">
    <source>
        <dbReference type="EMBL" id="TRZ25010.1"/>
    </source>
</evidence>
<accession>A0A8K1LSB9</accession>
<proteinExistence type="predicted"/>
<reference evidence="1" key="1">
    <citation type="submission" date="2019-04" db="EMBL/GenBank/DDBJ databases">
        <title>Genome assembly of Zosterops borbonicus 15179.</title>
        <authorList>
            <person name="Leroy T."/>
            <person name="Anselmetti Y."/>
            <person name="Tilak M.-K."/>
            <person name="Nabholz B."/>
        </authorList>
    </citation>
    <scope>NUCLEOTIDE SEQUENCE</scope>
    <source>
        <strain evidence="1">HGM_15179</strain>
        <tissue evidence="1">Muscle</tissue>
    </source>
</reference>
<organism evidence="1 2">
    <name type="scientific">Zosterops borbonicus</name>
    <dbReference type="NCBI Taxonomy" id="364589"/>
    <lineage>
        <taxon>Eukaryota</taxon>
        <taxon>Metazoa</taxon>
        <taxon>Chordata</taxon>
        <taxon>Craniata</taxon>
        <taxon>Vertebrata</taxon>
        <taxon>Euteleostomi</taxon>
        <taxon>Archelosauria</taxon>
        <taxon>Archosauria</taxon>
        <taxon>Dinosauria</taxon>
        <taxon>Saurischia</taxon>
        <taxon>Theropoda</taxon>
        <taxon>Coelurosauria</taxon>
        <taxon>Aves</taxon>
        <taxon>Neognathae</taxon>
        <taxon>Neoaves</taxon>
        <taxon>Telluraves</taxon>
        <taxon>Australaves</taxon>
        <taxon>Passeriformes</taxon>
        <taxon>Sylvioidea</taxon>
        <taxon>Zosteropidae</taxon>
        <taxon>Zosterops</taxon>
    </lineage>
</organism>
<keyword evidence="2" id="KW-1185">Reference proteome</keyword>
<name>A0A8K1LSB9_9PASS</name>
<evidence type="ECO:0000313" key="2">
    <source>
        <dbReference type="Proteomes" id="UP000796761"/>
    </source>
</evidence>
<protein>
    <submittedName>
        <fullName evidence="1">Uncharacterized protein</fullName>
    </submittedName>
</protein>
<dbReference type="OrthoDB" id="416454at2759"/>
<dbReference type="EMBL" id="SWJQ01000035">
    <property type="protein sequence ID" value="TRZ25010.1"/>
    <property type="molecule type" value="Genomic_DNA"/>
</dbReference>
<dbReference type="AlphaFoldDB" id="A0A8K1LSB9"/>
<sequence length="180" mass="20173">MRKGKTHLELQLTKYLKDKKKGFYKYISSKRKIRDNVEVLLNQMGVLVMEDMEKVELLHTFFASVFTSEDGFQQSQTSEDVNFAFIAFPIFREAPSQLSQSGYKAVTQLSACTVLLLIAPVSQAKRVQASRKDVFCLGCAQVRVSYSLLAINTSIHLMASLPVVKEESAALRASPPFIDS</sequence>
<dbReference type="Proteomes" id="UP000796761">
    <property type="component" value="Unassembled WGS sequence"/>
</dbReference>
<gene>
    <name evidence="1" type="ORF">HGM15179_002115</name>
</gene>